<evidence type="ECO:0000313" key="1">
    <source>
        <dbReference type="EMBL" id="KNG87859.1"/>
    </source>
</evidence>
<dbReference type="GeneID" id="26805687"/>
<comment type="caution">
    <text evidence="1">The sequence shown here is derived from an EMBL/GenBank/DDBJ whole genome shotgun (WGS) entry which is preliminary data.</text>
</comment>
<sequence length="165" mass="18509">MPPINAPLVDIDPSRINIIREIVQSDASSIFEAYEKLFTSGVCERRFVPNFYGYINEMDPDAFHPTLQGFAKDKLKPSAILLEYLPDTESLNCVNYSDTLYSQAIEGMKADTQLVWIDFDVATTFTNFGSEQKALCDHEIALVKGLGDALKDDQDNGLPPNTKFY</sequence>
<evidence type="ECO:0000313" key="2">
    <source>
        <dbReference type="Proteomes" id="UP000037505"/>
    </source>
</evidence>
<accession>A0A0L1J7Y1</accession>
<dbReference type="Proteomes" id="UP000037505">
    <property type="component" value="Unassembled WGS sequence"/>
</dbReference>
<reference evidence="1 2" key="1">
    <citation type="submission" date="2014-06" db="EMBL/GenBank/DDBJ databases">
        <title>The Genome of the Aflatoxigenic Filamentous Fungus Aspergillus nomius.</title>
        <authorList>
            <person name="Moore M.G."/>
            <person name="Shannon B.M."/>
            <person name="Brian M.M."/>
        </authorList>
    </citation>
    <scope>NUCLEOTIDE SEQUENCE [LARGE SCALE GENOMIC DNA]</scope>
    <source>
        <strain evidence="1 2">NRRL 13137</strain>
    </source>
</reference>
<dbReference type="STRING" id="1509407.A0A0L1J7Y1"/>
<keyword evidence="2" id="KW-1185">Reference proteome</keyword>
<dbReference type="EMBL" id="JNOM01000067">
    <property type="protein sequence ID" value="KNG87859.1"/>
    <property type="molecule type" value="Genomic_DNA"/>
</dbReference>
<name>A0A0L1J7Y1_ASPN3</name>
<dbReference type="AlphaFoldDB" id="A0A0L1J7Y1"/>
<gene>
    <name evidence="1" type="ORF">ANOM_003883</name>
</gene>
<proteinExistence type="predicted"/>
<dbReference type="OrthoDB" id="4185642at2759"/>
<dbReference type="RefSeq" id="XP_015408782.1">
    <property type="nucleotide sequence ID" value="XM_015549140.1"/>
</dbReference>
<organism evidence="1 2">
    <name type="scientific">Aspergillus nomiae NRRL (strain ATCC 15546 / NRRL 13137 / CBS 260.88 / M93)</name>
    <dbReference type="NCBI Taxonomy" id="1509407"/>
    <lineage>
        <taxon>Eukaryota</taxon>
        <taxon>Fungi</taxon>
        <taxon>Dikarya</taxon>
        <taxon>Ascomycota</taxon>
        <taxon>Pezizomycotina</taxon>
        <taxon>Eurotiomycetes</taxon>
        <taxon>Eurotiomycetidae</taxon>
        <taxon>Eurotiales</taxon>
        <taxon>Aspergillaceae</taxon>
        <taxon>Aspergillus</taxon>
        <taxon>Aspergillus subgen. Circumdati</taxon>
    </lineage>
</organism>
<protein>
    <submittedName>
        <fullName evidence="1">Uncharacterized protein</fullName>
    </submittedName>
</protein>